<evidence type="ECO:0000313" key="2">
    <source>
        <dbReference type="Proteomes" id="UP001056855"/>
    </source>
</evidence>
<gene>
    <name evidence="1" type="ORF">NGM29_16950</name>
</gene>
<dbReference type="Proteomes" id="UP001056855">
    <property type="component" value="Chromosome"/>
</dbReference>
<proteinExistence type="predicted"/>
<protein>
    <submittedName>
        <fullName evidence="1">Uncharacterized protein</fullName>
    </submittedName>
</protein>
<dbReference type="EMBL" id="CP100355">
    <property type="protein sequence ID" value="UTF53433.1"/>
    <property type="molecule type" value="Genomic_DNA"/>
</dbReference>
<dbReference type="GeneID" id="73291770"/>
<dbReference type="AlphaFoldDB" id="A0A9E7NAN4"/>
<dbReference type="KEGG" id="sawl:NGM29_16950"/>
<evidence type="ECO:0000313" key="1">
    <source>
        <dbReference type="EMBL" id="UTF53433.1"/>
    </source>
</evidence>
<name>A0A9E7NAN4_9EURY</name>
<keyword evidence="2" id="KW-1185">Reference proteome</keyword>
<sequence length="105" mass="12013">MPKRITDYREAGEKTQMAMDYCALNKVVPRKSDDPYLPESWKGIPSSEVREGMEREFGTQVASGTGTYMWQRIGADHDIEAALSFLQERREELLDGDLQELAGWK</sequence>
<reference evidence="1" key="1">
    <citation type="submission" date="2022-06" db="EMBL/GenBank/DDBJ databases">
        <title>Diverse halophilic archaea isolated from saline environments.</title>
        <authorList>
            <person name="Cui H.-L."/>
        </authorList>
    </citation>
    <scope>NUCLEOTIDE SEQUENCE</scope>
    <source>
        <strain evidence="1">WLHS1</strain>
    </source>
</reference>
<dbReference type="RefSeq" id="WP_254157894.1">
    <property type="nucleotide sequence ID" value="NZ_CP100355.1"/>
</dbReference>
<accession>A0A9E7NAN4</accession>
<organism evidence="1 2">
    <name type="scientific">Natronosalvus rutilus</name>
    <dbReference type="NCBI Taxonomy" id="2953753"/>
    <lineage>
        <taxon>Archaea</taxon>
        <taxon>Methanobacteriati</taxon>
        <taxon>Methanobacteriota</taxon>
        <taxon>Stenosarchaea group</taxon>
        <taxon>Halobacteria</taxon>
        <taxon>Halobacteriales</taxon>
        <taxon>Natrialbaceae</taxon>
        <taxon>Natronosalvus</taxon>
    </lineage>
</organism>